<name>A0A6G0VQK9_APHCR</name>
<keyword evidence="5" id="KW-0539">Nucleus</keyword>
<dbReference type="AlphaFoldDB" id="A0A6G0VQK9"/>
<keyword evidence="8" id="KW-1185">Reference proteome</keyword>
<evidence type="ECO:0000313" key="8">
    <source>
        <dbReference type="Proteomes" id="UP000478052"/>
    </source>
</evidence>
<evidence type="ECO:0000259" key="6">
    <source>
        <dbReference type="Pfam" id="PF05699"/>
    </source>
</evidence>
<organism evidence="7 8">
    <name type="scientific">Aphis craccivora</name>
    <name type="common">Cowpea aphid</name>
    <dbReference type="NCBI Taxonomy" id="307492"/>
    <lineage>
        <taxon>Eukaryota</taxon>
        <taxon>Metazoa</taxon>
        <taxon>Ecdysozoa</taxon>
        <taxon>Arthropoda</taxon>
        <taxon>Hexapoda</taxon>
        <taxon>Insecta</taxon>
        <taxon>Pterygota</taxon>
        <taxon>Neoptera</taxon>
        <taxon>Paraneoptera</taxon>
        <taxon>Hemiptera</taxon>
        <taxon>Sternorrhyncha</taxon>
        <taxon>Aphidomorpha</taxon>
        <taxon>Aphidoidea</taxon>
        <taxon>Aphididae</taxon>
        <taxon>Aphidini</taxon>
        <taxon>Aphis</taxon>
        <taxon>Aphis</taxon>
    </lineage>
</organism>
<dbReference type="SUPFAM" id="SSF53098">
    <property type="entry name" value="Ribonuclease H-like"/>
    <property type="match status" value="1"/>
</dbReference>
<proteinExistence type="predicted"/>
<reference evidence="7 8" key="1">
    <citation type="submission" date="2019-08" db="EMBL/GenBank/DDBJ databases">
        <title>Whole genome of Aphis craccivora.</title>
        <authorList>
            <person name="Voronova N.V."/>
            <person name="Shulinski R.S."/>
            <person name="Bandarenka Y.V."/>
            <person name="Zhorov D.G."/>
            <person name="Warner D."/>
        </authorList>
    </citation>
    <scope>NUCLEOTIDE SEQUENCE [LARGE SCALE GENOMIC DNA]</scope>
    <source>
        <strain evidence="7">180601</strain>
        <tissue evidence="7">Whole Body</tissue>
    </source>
</reference>
<evidence type="ECO:0000256" key="4">
    <source>
        <dbReference type="ARBA" id="ARBA00022833"/>
    </source>
</evidence>
<evidence type="ECO:0000256" key="2">
    <source>
        <dbReference type="ARBA" id="ARBA00022723"/>
    </source>
</evidence>
<gene>
    <name evidence="7" type="ORF">FWK35_00031686</name>
</gene>
<feature type="domain" description="HAT C-terminal dimerisation" evidence="6">
    <location>
        <begin position="365"/>
        <end position="446"/>
    </location>
</feature>
<accession>A0A6G0VQK9</accession>
<feature type="non-terminal residue" evidence="7">
    <location>
        <position position="452"/>
    </location>
</feature>
<keyword evidence="2" id="KW-0479">Metal-binding</keyword>
<sequence>FTINSHNIKSHILSTSAIIVDKIKSDIKNQLISLKIDCVKRHSRSIMGVNVQYIKDTELCLYTIGMVEVKEQHSSENLKKLLLEILETYKLNKEQIYTITCDNAANMVKLARIVNDRPEIFVTTTENEQDDNDRDTIDDDESDVYVNEGELLSCTDIENELENGEEPTNVAITSCVRCSVHTLQLCILQGFKTAPIMNTISRARVVDALKPVKIATVALQKQDLNLGDFFGIWWKASNGLKSNGSILSKSILKAMVERQAILLKNDVFLAAIFLDPRYQCLLDEFEISNGINHLVLTWNALLQLSKSEDDLDDEINFNDSYPANSISETEITDDVNDEDEFELFLSSQSSVSTIHSDIENTNNIRSLLNDFKNVKREPYASKIMNYWETQKLSKPELYKLACIVHAVPATQVSVERSFSGLKFILSDLRTSLSPEQLNAIMIVRSNTKFNKS</sequence>
<dbReference type="InterPro" id="IPR052035">
    <property type="entry name" value="ZnF_BED_domain_contain"/>
</dbReference>
<dbReference type="Proteomes" id="UP000478052">
    <property type="component" value="Unassembled WGS sequence"/>
</dbReference>
<dbReference type="PANTHER" id="PTHR46481">
    <property type="entry name" value="ZINC FINGER BED DOMAIN-CONTAINING PROTEIN 4"/>
    <property type="match status" value="1"/>
</dbReference>
<protein>
    <recommendedName>
        <fullName evidence="6">HAT C-terminal dimerisation domain-containing protein</fullName>
    </recommendedName>
</protein>
<comment type="subcellular location">
    <subcellularLocation>
        <location evidence="1">Nucleus</location>
    </subcellularLocation>
</comment>
<keyword evidence="4" id="KW-0862">Zinc</keyword>
<dbReference type="PANTHER" id="PTHR46481:SF10">
    <property type="entry name" value="ZINC FINGER BED DOMAIN-CONTAINING PROTEIN 39"/>
    <property type="match status" value="1"/>
</dbReference>
<evidence type="ECO:0000313" key="7">
    <source>
        <dbReference type="EMBL" id="KAF0705834.1"/>
    </source>
</evidence>
<dbReference type="InterPro" id="IPR012337">
    <property type="entry name" value="RNaseH-like_sf"/>
</dbReference>
<dbReference type="EMBL" id="VUJU01013128">
    <property type="protein sequence ID" value="KAF0705834.1"/>
    <property type="molecule type" value="Genomic_DNA"/>
</dbReference>
<dbReference type="Pfam" id="PF05699">
    <property type="entry name" value="Dimer_Tnp_hAT"/>
    <property type="match status" value="1"/>
</dbReference>
<feature type="non-terminal residue" evidence="7">
    <location>
        <position position="1"/>
    </location>
</feature>
<keyword evidence="3" id="KW-0863">Zinc-finger</keyword>
<dbReference type="InterPro" id="IPR008906">
    <property type="entry name" value="HATC_C_dom"/>
</dbReference>
<evidence type="ECO:0000256" key="5">
    <source>
        <dbReference type="ARBA" id="ARBA00023242"/>
    </source>
</evidence>
<dbReference type="OrthoDB" id="6618960at2759"/>
<dbReference type="GO" id="GO:0005634">
    <property type="term" value="C:nucleus"/>
    <property type="evidence" value="ECO:0007669"/>
    <property type="project" value="UniProtKB-SubCell"/>
</dbReference>
<evidence type="ECO:0000256" key="1">
    <source>
        <dbReference type="ARBA" id="ARBA00004123"/>
    </source>
</evidence>
<comment type="caution">
    <text evidence="7">The sequence shown here is derived from an EMBL/GenBank/DDBJ whole genome shotgun (WGS) entry which is preliminary data.</text>
</comment>
<dbReference type="GO" id="GO:0008270">
    <property type="term" value="F:zinc ion binding"/>
    <property type="evidence" value="ECO:0007669"/>
    <property type="project" value="UniProtKB-KW"/>
</dbReference>
<dbReference type="GO" id="GO:0046983">
    <property type="term" value="F:protein dimerization activity"/>
    <property type="evidence" value="ECO:0007669"/>
    <property type="project" value="InterPro"/>
</dbReference>
<evidence type="ECO:0000256" key="3">
    <source>
        <dbReference type="ARBA" id="ARBA00022771"/>
    </source>
</evidence>